<dbReference type="InterPro" id="IPR023828">
    <property type="entry name" value="Peptidase_S8_Ser-AS"/>
</dbReference>
<protein>
    <submittedName>
        <fullName evidence="9">S8 family serine peptidase</fullName>
    </submittedName>
</protein>
<dbReference type="PANTHER" id="PTHR43806">
    <property type="entry name" value="PEPTIDASE S8"/>
    <property type="match status" value="1"/>
</dbReference>
<proteinExistence type="inferred from homology"/>
<feature type="active site" description="Charge relay system" evidence="5">
    <location>
        <position position="222"/>
    </location>
</feature>
<keyword evidence="2 5" id="KW-0645">Protease</keyword>
<dbReference type="PROSITE" id="PS00136">
    <property type="entry name" value="SUBTILASE_ASP"/>
    <property type="match status" value="1"/>
</dbReference>
<feature type="active site" description="Charge relay system" evidence="5">
    <location>
        <position position="575"/>
    </location>
</feature>
<keyword evidence="10" id="KW-1185">Reference proteome</keyword>
<name>A0ABT7E2T5_9NEIS</name>
<accession>A0ABT7E2T5</accession>
<evidence type="ECO:0000313" key="10">
    <source>
        <dbReference type="Proteomes" id="UP001172778"/>
    </source>
</evidence>
<reference evidence="9" key="1">
    <citation type="submission" date="2023-03" db="EMBL/GenBank/DDBJ databases">
        <title>Chitinimonas shenzhenensis gen. nov., sp. nov., a novel member of family Burkholderiaceae isolated from activated sludge collected in Shen Zhen, China.</title>
        <authorList>
            <person name="Wang X."/>
        </authorList>
    </citation>
    <scope>NUCLEOTIDE SEQUENCE</scope>
    <source>
        <strain evidence="9">DQS-5</strain>
    </source>
</reference>
<comment type="similarity">
    <text evidence="1 5 6">Belongs to the peptidase S8 family.</text>
</comment>
<gene>
    <name evidence="9" type="ORF">PZA18_16775</name>
</gene>
<dbReference type="InterPro" id="IPR015500">
    <property type="entry name" value="Peptidase_S8_subtilisin-rel"/>
</dbReference>
<comment type="caution">
    <text evidence="9">The sequence shown here is derived from an EMBL/GenBank/DDBJ whole genome shotgun (WGS) entry which is preliminary data.</text>
</comment>
<dbReference type="InterPro" id="IPR050131">
    <property type="entry name" value="Peptidase_S8_subtilisin-like"/>
</dbReference>
<dbReference type="Gene3D" id="2.60.120.1290">
    <property type="match status" value="1"/>
</dbReference>
<dbReference type="RefSeq" id="WP_284102022.1">
    <property type="nucleotide sequence ID" value="NZ_JARRAF010000023.1"/>
</dbReference>
<dbReference type="Gene3D" id="3.40.50.200">
    <property type="entry name" value="Peptidase S8/S53 domain"/>
    <property type="match status" value="1"/>
</dbReference>
<dbReference type="PROSITE" id="PS51892">
    <property type="entry name" value="SUBTILASE"/>
    <property type="match status" value="1"/>
</dbReference>
<evidence type="ECO:0000256" key="6">
    <source>
        <dbReference type="RuleBase" id="RU003355"/>
    </source>
</evidence>
<dbReference type="Proteomes" id="UP001172778">
    <property type="component" value="Unassembled WGS sequence"/>
</dbReference>
<sequence length="772" mass="79612">MKRLAIFVAVSAALSSPSWAYTKLDAALTAVAQKPALAEKVLARAALEKSQFASEPVVKTLLRFEGKGLDSIRAKGAVVHSVSGDIATVDIPVSKVGLIAAQPGVIYIEAARQLRAHLEASVPATHADQIRSGTAPNWTGATGKGVIVGVVDDGLDFRHLDFRNADGTTRLLGLWDQRASGPAGSPPSGFQYGGECTVEMLNKAITEGTSSTACTQPSKGNHGTHVGGIAAGNGQQTGNGQTAYRFVGMAPQADIMAANSIGGGISTSNAVVDGVNYIKQKAAALGKPAVVNLSLGSYYGARDGTSNYEKALTNAGGKGFILVGAAGNESTDKIRAHGSIAQGETVNVGYNIPVDKAQTVEMWYPGTNKYAVKVTGPQADCVTDTINPADPVATKETACGQVVITSTDINPNNDDRQITININPGTSALKQGKWTISITGTVAAAGSTFSMIGADDGNNGVFTDHTDAVTKQILTDTSSATDVIAVGAYVTKTQWNSLNGASTNTNHGPIGDVAAFSSRGPRRDCSNASKCPPIMKPEITAPGAMIMSSLGQDAPRSDNTTVEADGQHVAYNGTSMATPHVSGAIALLLQKDPNLTPADVKRLLFGNVQTNNFTTNLPTFDAAKPMPATPNDAWGYGILDVAKAYNAISGGSSGGGTAKFTASATGDLKTLALVGTITPATADVGKQVYVYLAARLPNGAFFIRHGANWEPLSSPIAPINPNLAPATASMEVPIVSGIDLSGLVGTEIYMGYGASDAEMLQKSTFGKVYTLH</sequence>
<dbReference type="InterPro" id="IPR023827">
    <property type="entry name" value="Peptidase_S8_Asp-AS"/>
</dbReference>
<feature type="chain" id="PRO_5046508799" evidence="7">
    <location>
        <begin position="21"/>
        <end position="772"/>
    </location>
</feature>
<dbReference type="PROSITE" id="PS00138">
    <property type="entry name" value="SUBTILASE_SER"/>
    <property type="match status" value="1"/>
</dbReference>
<evidence type="ECO:0000313" key="9">
    <source>
        <dbReference type="EMBL" id="MDK2125710.1"/>
    </source>
</evidence>
<dbReference type="InterPro" id="IPR036852">
    <property type="entry name" value="Peptidase_S8/S53_dom_sf"/>
</dbReference>
<evidence type="ECO:0000256" key="5">
    <source>
        <dbReference type="PROSITE-ProRule" id="PRU01240"/>
    </source>
</evidence>
<evidence type="ECO:0000256" key="3">
    <source>
        <dbReference type="ARBA" id="ARBA00022801"/>
    </source>
</evidence>
<evidence type="ECO:0000256" key="7">
    <source>
        <dbReference type="SAM" id="SignalP"/>
    </source>
</evidence>
<feature type="signal peptide" evidence="7">
    <location>
        <begin position="1"/>
        <end position="20"/>
    </location>
</feature>
<dbReference type="InterPro" id="IPR022398">
    <property type="entry name" value="Peptidase_S8_His-AS"/>
</dbReference>
<dbReference type="PROSITE" id="PS00137">
    <property type="entry name" value="SUBTILASE_HIS"/>
    <property type="match status" value="1"/>
</dbReference>
<evidence type="ECO:0000256" key="4">
    <source>
        <dbReference type="ARBA" id="ARBA00022825"/>
    </source>
</evidence>
<dbReference type="Pfam" id="PF00082">
    <property type="entry name" value="Peptidase_S8"/>
    <property type="match status" value="1"/>
</dbReference>
<dbReference type="PRINTS" id="PR00723">
    <property type="entry name" value="SUBTILISIN"/>
</dbReference>
<keyword evidence="7" id="KW-0732">Signal</keyword>
<dbReference type="EMBL" id="JARRAF010000023">
    <property type="protein sequence ID" value="MDK2125710.1"/>
    <property type="molecule type" value="Genomic_DNA"/>
</dbReference>
<evidence type="ECO:0000259" key="8">
    <source>
        <dbReference type="Pfam" id="PF00082"/>
    </source>
</evidence>
<organism evidence="9 10">
    <name type="scientific">Parachitinimonas caeni</name>
    <dbReference type="NCBI Taxonomy" id="3031301"/>
    <lineage>
        <taxon>Bacteria</taxon>
        <taxon>Pseudomonadati</taxon>
        <taxon>Pseudomonadota</taxon>
        <taxon>Betaproteobacteria</taxon>
        <taxon>Neisseriales</taxon>
        <taxon>Chitinibacteraceae</taxon>
        <taxon>Parachitinimonas</taxon>
    </lineage>
</organism>
<evidence type="ECO:0000256" key="2">
    <source>
        <dbReference type="ARBA" id="ARBA00022670"/>
    </source>
</evidence>
<keyword evidence="3 5" id="KW-0378">Hydrolase</keyword>
<feature type="active site" description="Charge relay system" evidence="5">
    <location>
        <position position="152"/>
    </location>
</feature>
<evidence type="ECO:0000256" key="1">
    <source>
        <dbReference type="ARBA" id="ARBA00011073"/>
    </source>
</evidence>
<dbReference type="PANTHER" id="PTHR43806:SF11">
    <property type="entry name" value="CEREVISIN-RELATED"/>
    <property type="match status" value="1"/>
</dbReference>
<dbReference type="InterPro" id="IPR000209">
    <property type="entry name" value="Peptidase_S8/S53_dom"/>
</dbReference>
<keyword evidence="4 5" id="KW-0720">Serine protease</keyword>
<dbReference type="SUPFAM" id="SSF52743">
    <property type="entry name" value="Subtilisin-like"/>
    <property type="match status" value="1"/>
</dbReference>
<feature type="domain" description="Peptidase S8/S53" evidence="8">
    <location>
        <begin position="143"/>
        <end position="608"/>
    </location>
</feature>